<dbReference type="EMBL" id="PHHF01000019">
    <property type="protein sequence ID" value="PTD25928.1"/>
    <property type="molecule type" value="Genomic_DNA"/>
</dbReference>
<gene>
    <name evidence="3" type="ORF">CV103_04930</name>
</gene>
<feature type="domain" description="Polyvalent protein metallopeptidase" evidence="2">
    <location>
        <begin position="162"/>
        <end position="287"/>
    </location>
</feature>
<dbReference type="InterPro" id="IPR041459">
    <property type="entry name" value="MPTase-PolyVal"/>
</dbReference>
<dbReference type="AlphaFoldDB" id="A0A2T4I5Y8"/>
<protein>
    <submittedName>
        <fullName evidence="3">Antirestriction protein</fullName>
    </submittedName>
</protein>
<dbReference type="InterPro" id="IPR013610">
    <property type="entry name" value="ArdC_N"/>
</dbReference>
<evidence type="ECO:0000259" key="1">
    <source>
        <dbReference type="Pfam" id="PF08401"/>
    </source>
</evidence>
<dbReference type="Proteomes" id="UP000241206">
    <property type="component" value="Unassembled WGS sequence"/>
</dbReference>
<evidence type="ECO:0000259" key="2">
    <source>
        <dbReference type="Pfam" id="PF18818"/>
    </source>
</evidence>
<dbReference type="InterPro" id="IPR017113">
    <property type="entry name" value="Antirestriction_ArdC"/>
</dbReference>
<proteinExistence type="predicted"/>
<dbReference type="RefSeq" id="WP_107394157.1">
    <property type="nucleotide sequence ID" value="NZ_PHHF01000019.1"/>
</dbReference>
<accession>A0A2T4I5Y8</accession>
<organism evidence="3 4">
    <name type="scientific">Edaphosphingomonas fennica</name>
    <dbReference type="NCBI Taxonomy" id="114404"/>
    <lineage>
        <taxon>Bacteria</taxon>
        <taxon>Pseudomonadati</taxon>
        <taxon>Pseudomonadota</taxon>
        <taxon>Alphaproteobacteria</taxon>
        <taxon>Sphingomonadales</taxon>
        <taxon>Rhizorhabdaceae</taxon>
        <taxon>Edaphosphingomonas</taxon>
    </lineage>
</organism>
<keyword evidence="4" id="KW-1185">Reference proteome</keyword>
<name>A0A2T4I5Y8_9SPHN</name>
<dbReference type="PIRSF" id="PIRSF037112">
    <property type="entry name" value="Antirestriction_ArdC"/>
    <property type="match status" value="1"/>
</dbReference>
<feature type="domain" description="N-terminal" evidence="1">
    <location>
        <begin position="10"/>
        <end position="132"/>
    </location>
</feature>
<dbReference type="GO" id="GO:0003697">
    <property type="term" value="F:single-stranded DNA binding"/>
    <property type="evidence" value="ECO:0007669"/>
    <property type="project" value="InterPro"/>
</dbReference>
<dbReference type="Pfam" id="PF18818">
    <property type="entry name" value="MPTase-PolyVal"/>
    <property type="match status" value="1"/>
</dbReference>
<evidence type="ECO:0000313" key="4">
    <source>
        <dbReference type="Proteomes" id="UP000241206"/>
    </source>
</evidence>
<comment type="caution">
    <text evidence="3">The sequence shown here is derived from an EMBL/GenBank/DDBJ whole genome shotgun (WGS) entry which is preliminary data.</text>
</comment>
<dbReference type="Pfam" id="PF08401">
    <property type="entry name" value="ArdcN"/>
    <property type="match status" value="1"/>
</dbReference>
<evidence type="ECO:0000313" key="3">
    <source>
        <dbReference type="EMBL" id="PTD25928.1"/>
    </source>
</evidence>
<reference evidence="3 4" key="1">
    <citation type="submission" date="2017-11" db="EMBL/GenBank/DDBJ databases">
        <title>Sphingomonas oleivorans sp. nov., isolated from oil-contaminated soil.</title>
        <authorList>
            <person name="Wang L."/>
            <person name="Chen L."/>
        </authorList>
    </citation>
    <scope>NUCLEOTIDE SEQUENCE [LARGE SCALE GENOMIC DNA]</scope>
    <source>
        <strain evidence="3 4">K101</strain>
    </source>
</reference>
<sequence>MGRITDNRADVYQEVTDQMIAMIEAGTRPWSKSWNGSTAPNIPLRSTGVPYRGINVLTLWVASMTKGYASPHWLTFKQALALGGCVRKGEKGSTVVYANKIVVGDGKGGEASSEQGEDGRRQVAFLKRYTVFNSEQIDGIETKYPMPEPIITATNPHDRDAELDTLFGRVPITLRHHGSQPYYQPSGDHVVMPAFADFHTSDDYYSTLAHELCHASGHVDRLARPTLISTKREDYAREELVAELGAAFVSGAIGIKLHDREDHAAYLASWLSALRNDKRCIFTAARQAQDAADWLLSRMGAETSASLEEVA</sequence>